<reference evidence="2" key="1">
    <citation type="submission" date="2020-05" db="EMBL/GenBank/DDBJ databases">
        <authorList>
            <person name="Chiriac C."/>
            <person name="Salcher M."/>
            <person name="Ghai R."/>
            <person name="Kavagutti S V."/>
        </authorList>
    </citation>
    <scope>NUCLEOTIDE SEQUENCE</scope>
</reference>
<protein>
    <submittedName>
        <fullName evidence="2">Unannotated protein</fullName>
    </submittedName>
</protein>
<organism evidence="2">
    <name type="scientific">freshwater metagenome</name>
    <dbReference type="NCBI Taxonomy" id="449393"/>
    <lineage>
        <taxon>unclassified sequences</taxon>
        <taxon>metagenomes</taxon>
        <taxon>ecological metagenomes</taxon>
    </lineage>
</organism>
<accession>A0A6J6VRA1</accession>
<dbReference type="AlphaFoldDB" id="A0A6J6VRA1"/>
<name>A0A6J6VRA1_9ZZZZ</name>
<gene>
    <name evidence="2" type="ORF">UFOPK2870_01436</name>
</gene>
<feature type="region of interest" description="Disordered" evidence="1">
    <location>
        <begin position="61"/>
        <end position="176"/>
    </location>
</feature>
<evidence type="ECO:0000313" key="2">
    <source>
        <dbReference type="EMBL" id="CAB4773328.1"/>
    </source>
</evidence>
<feature type="compositionally biased region" description="Low complexity" evidence="1">
    <location>
        <begin position="99"/>
        <end position="119"/>
    </location>
</feature>
<dbReference type="EMBL" id="CAEZZL010000177">
    <property type="protein sequence ID" value="CAB4773328.1"/>
    <property type="molecule type" value="Genomic_DNA"/>
</dbReference>
<evidence type="ECO:0000256" key="1">
    <source>
        <dbReference type="SAM" id="MobiDB-lite"/>
    </source>
</evidence>
<proteinExistence type="predicted"/>
<sequence>MASSGCDTRVGVTCALPPPCTIPREALGPITAIDFTAETSSGKTGVPAMLSLRNNTIADDDARRNVAMSSASVRETSGPGGTSVPPVRSIRFKILRAQSRTSSADTSPRSTAATSASPRCNVGPGISRSSPATTPSTVECNPNQSLTTMPSKFHSPRKTSRSNHVESAAYGPLMRL</sequence>
<feature type="compositionally biased region" description="Polar residues" evidence="1">
    <location>
        <begin position="127"/>
        <end position="150"/>
    </location>
</feature>